<evidence type="ECO:0000259" key="5">
    <source>
        <dbReference type="PROSITE" id="PS50102"/>
    </source>
</evidence>
<keyword evidence="2 3" id="KW-0694">RNA-binding</keyword>
<gene>
    <name evidence="6" type="ORF">ALEPTO_LOCUS8576</name>
</gene>
<feature type="compositionally biased region" description="Basic and acidic residues" evidence="4">
    <location>
        <begin position="211"/>
        <end position="221"/>
    </location>
</feature>
<dbReference type="PANTHER" id="PTHR23236:SF119">
    <property type="entry name" value="NUCLEAR RNA-BINDING PROTEIN SART-3"/>
    <property type="match status" value="1"/>
</dbReference>
<dbReference type="SUPFAM" id="SSF54928">
    <property type="entry name" value="RNA-binding domain, RBD"/>
    <property type="match status" value="1"/>
</dbReference>
<evidence type="ECO:0000256" key="3">
    <source>
        <dbReference type="PROSITE-ProRule" id="PRU00176"/>
    </source>
</evidence>
<dbReference type="GO" id="GO:0003723">
    <property type="term" value="F:RNA binding"/>
    <property type="evidence" value="ECO:0007669"/>
    <property type="project" value="UniProtKB-UniRule"/>
</dbReference>
<name>A0A9N9CSM8_9GLOM</name>
<evidence type="ECO:0000256" key="4">
    <source>
        <dbReference type="SAM" id="MobiDB-lite"/>
    </source>
</evidence>
<dbReference type="InterPro" id="IPR035979">
    <property type="entry name" value="RBD_domain_sf"/>
</dbReference>
<evidence type="ECO:0000256" key="2">
    <source>
        <dbReference type="ARBA" id="ARBA00022884"/>
    </source>
</evidence>
<keyword evidence="7" id="KW-1185">Reference proteome</keyword>
<organism evidence="6 7">
    <name type="scientific">Ambispora leptoticha</name>
    <dbReference type="NCBI Taxonomy" id="144679"/>
    <lineage>
        <taxon>Eukaryota</taxon>
        <taxon>Fungi</taxon>
        <taxon>Fungi incertae sedis</taxon>
        <taxon>Mucoromycota</taxon>
        <taxon>Glomeromycotina</taxon>
        <taxon>Glomeromycetes</taxon>
        <taxon>Archaeosporales</taxon>
        <taxon>Ambisporaceae</taxon>
        <taxon>Ambispora</taxon>
    </lineage>
</organism>
<dbReference type="OrthoDB" id="439808at2759"/>
<dbReference type="Gene3D" id="3.30.70.330">
    <property type="match status" value="1"/>
</dbReference>
<dbReference type="PROSITE" id="PS50102">
    <property type="entry name" value="RRM"/>
    <property type="match status" value="1"/>
</dbReference>
<feature type="domain" description="RRM" evidence="5">
    <location>
        <begin position="45"/>
        <end position="121"/>
    </location>
</feature>
<sequence>MLKQLASTKSTIFRSFLSQQNSLISAAATTQFTKRAFSTTQSLESVLYIGNVSWSATEQDLSELTSKYGEATIRLPRDQMGRVRGFAFAEFAEEEAAQKAIADLDGTSFLGRDLKVSIAQGSSSGGGGGGYINGPRFGGGGGGRDYGGGGFGGGGGPPRFGGGGGFPRRDFGGGGGRDYGGRGDYGASRGGGSSFGGGGSGGGSFGGGGGGDRRRSYDDDE</sequence>
<comment type="caution">
    <text evidence="6">The sequence shown here is derived from an EMBL/GenBank/DDBJ whole genome shotgun (WGS) entry which is preliminary data.</text>
</comment>
<feature type="region of interest" description="Disordered" evidence="4">
    <location>
        <begin position="143"/>
        <end position="221"/>
    </location>
</feature>
<proteinExistence type="predicted"/>
<dbReference type="Pfam" id="PF00076">
    <property type="entry name" value="RRM_1"/>
    <property type="match status" value="1"/>
</dbReference>
<dbReference type="InterPro" id="IPR000504">
    <property type="entry name" value="RRM_dom"/>
</dbReference>
<reference evidence="6" key="1">
    <citation type="submission" date="2021-06" db="EMBL/GenBank/DDBJ databases">
        <authorList>
            <person name="Kallberg Y."/>
            <person name="Tangrot J."/>
            <person name="Rosling A."/>
        </authorList>
    </citation>
    <scope>NUCLEOTIDE SEQUENCE</scope>
    <source>
        <strain evidence="6">FL130A</strain>
    </source>
</reference>
<dbReference type="EMBL" id="CAJVPS010005106">
    <property type="protein sequence ID" value="CAG8611397.1"/>
    <property type="molecule type" value="Genomic_DNA"/>
</dbReference>
<protein>
    <submittedName>
        <fullName evidence="6">12605_t:CDS:1</fullName>
    </submittedName>
</protein>
<evidence type="ECO:0000256" key="1">
    <source>
        <dbReference type="ARBA" id="ARBA00022737"/>
    </source>
</evidence>
<dbReference type="PANTHER" id="PTHR23236">
    <property type="entry name" value="EUKARYOTIC TRANSLATION INITIATION FACTOR 4B/4H"/>
    <property type="match status" value="1"/>
</dbReference>
<evidence type="ECO:0000313" key="6">
    <source>
        <dbReference type="EMBL" id="CAG8611397.1"/>
    </source>
</evidence>
<dbReference type="InterPro" id="IPR012677">
    <property type="entry name" value="Nucleotide-bd_a/b_plait_sf"/>
</dbReference>
<feature type="compositionally biased region" description="Gly residues" evidence="4">
    <location>
        <begin position="143"/>
        <end position="210"/>
    </location>
</feature>
<evidence type="ECO:0000313" key="7">
    <source>
        <dbReference type="Proteomes" id="UP000789508"/>
    </source>
</evidence>
<dbReference type="AlphaFoldDB" id="A0A9N9CSM8"/>
<keyword evidence="1" id="KW-0677">Repeat</keyword>
<dbReference type="SMART" id="SM00360">
    <property type="entry name" value="RRM"/>
    <property type="match status" value="1"/>
</dbReference>
<dbReference type="Proteomes" id="UP000789508">
    <property type="component" value="Unassembled WGS sequence"/>
</dbReference>
<accession>A0A9N9CSM8</accession>